<dbReference type="Pfam" id="PF00085">
    <property type="entry name" value="Thioredoxin"/>
    <property type="match status" value="1"/>
</dbReference>
<keyword evidence="8" id="KW-0413">Isomerase</keyword>
<evidence type="ECO:0000256" key="6">
    <source>
        <dbReference type="ARBA" id="ARBA00022824"/>
    </source>
</evidence>
<dbReference type="PANTHER" id="PTHR18929:SF132">
    <property type="entry name" value="PROTEIN DISULFIDE-ISOMERASE A3"/>
    <property type="match status" value="1"/>
</dbReference>
<dbReference type="PRINTS" id="PR00421">
    <property type="entry name" value="THIOREDOXIN"/>
</dbReference>
<dbReference type="InterPro" id="IPR013766">
    <property type="entry name" value="Thioredoxin_domain"/>
</dbReference>
<keyword evidence="6" id="KW-0256">Endoplasmic reticulum</keyword>
<dbReference type="InterPro" id="IPR036249">
    <property type="entry name" value="Thioredoxin-like_sf"/>
</dbReference>
<dbReference type="GO" id="GO:0005788">
    <property type="term" value="C:endoplasmic reticulum lumen"/>
    <property type="evidence" value="ECO:0007669"/>
    <property type="project" value="UniProtKB-SubCell"/>
</dbReference>
<evidence type="ECO:0000256" key="4">
    <source>
        <dbReference type="ARBA" id="ARBA00012723"/>
    </source>
</evidence>
<dbReference type="Proteomes" id="UP001153737">
    <property type="component" value="Chromosome 3"/>
</dbReference>
<sequence>MKFQQYFQISFIILLQLSSSSTFIQDLDKSNFKTVIADNPYILVEFYAPWCHFCKEFAPEYEKVAKILQEKNVPIQVAKVDAISEKDIADEQDIGSYPTVKLFKNGYSLNYHGERQAEDIFKWLLRNTDQ</sequence>
<dbReference type="AlphaFoldDB" id="A0A9P0GV71"/>
<evidence type="ECO:0000256" key="5">
    <source>
        <dbReference type="ARBA" id="ARBA00022729"/>
    </source>
</evidence>
<dbReference type="GO" id="GO:0003756">
    <property type="term" value="F:protein disulfide isomerase activity"/>
    <property type="evidence" value="ECO:0007669"/>
    <property type="project" value="UniProtKB-EC"/>
</dbReference>
<feature type="chain" id="PRO_5040415209" description="protein disulfide-isomerase" evidence="10">
    <location>
        <begin position="21"/>
        <end position="130"/>
    </location>
</feature>
<evidence type="ECO:0000256" key="7">
    <source>
        <dbReference type="ARBA" id="ARBA00023157"/>
    </source>
</evidence>
<evidence type="ECO:0000259" key="11">
    <source>
        <dbReference type="PROSITE" id="PS51352"/>
    </source>
</evidence>
<evidence type="ECO:0000256" key="2">
    <source>
        <dbReference type="ARBA" id="ARBA00004319"/>
    </source>
</evidence>
<keyword evidence="7" id="KW-1015">Disulfide bond</keyword>
<dbReference type="EMBL" id="OU896709">
    <property type="protein sequence ID" value="CAH1159934.1"/>
    <property type="molecule type" value="Genomic_DNA"/>
</dbReference>
<evidence type="ECO:0000256" key="10">
    <source>
        <dbReference type="SAM" id="SignalP"/>
    </source>
</evidence>
<feature type="signal peptide" evidence="10">
    <location>
        <begin position="1"/>
        <end position="20"/>
    </location>
</feature>
<organism evidence="12 13">
    <name type="scientific">Phaedon cochleariae</name>
    <name type="common">Mustard beetle</name>
    <dbReference type="NCBI Taxonomy" id="80249"/>
    <lineage>
        <taxon>Eukaryota</taxon>
        <taxon>Metazoa</taxon>
        <taxon>Ecdysozoa</taxon>
        <taxon>Arthropoda</taxon>
        <taxon>Hexapoda</taxon>
        <taxon>Insecta</taxon>
        <taxon>Pterygota</taxon>
        <taxon>Neoptera</taxon>
        <taxon>Endopterygota</taxon>
        <taxon>Coleoptera</taxon>
        <taxon>Polyphaga</taxon>
        <taxon>Cucujiformia</taxon>
        <taxon>Chrysomeloidea</taxon>
        <taxon>Chrysomelidae</taxon>
        <taxon>Chrysomelinae</taxon>
        <taxon>Chrysomelini</taxon>
        <taxon>Phaedon</taxon>
    </lineage>
</organism>
<dbReference type="InterPro" id="IPR005788">
    <property type="entry name" value="PDI_thioredoxin-like_dom"/>
</dbReference>
<dbReference type="Gene3D" id="3.40.30.10">
    <property type="entry name" value="Glutaredoxin"/>
    <property type="match status" value="1"/>
</dbReference>
<reference evidence="12" key="1">
    <citation type="submission" date="2022-01" db="EMBL/GenBank/DDBJ databases">
        <authorList>
            <person name="King R."/>
        </authorList>
    </citation>
    <scope>NUCLEOTIDE SEQUENCE</scope>
</reference>
<name>A0A9P0GV71_PHACE</name>
<dbReference type="GO" id="GO:0006457">
    <property type="term" value="P:protein folding"/>
    <property type="evidence" value="ECO:0007669"/>
    <property type="project" value="TreeGrafter"/>
</dbReference>
<keyword evidence="5 10" id="KW-0732">Signal</keyword>
<dbReference type="PROSITE" id="PS51352">
    <property type="entry name" value="THIOREDOXIN_2"/>
    <property type="match status" value="1"/>
</dbReference>
<dbReference type="FunFam" id="3.40.30.10:FF:000107">
    <property type="entry name" value="Protein disulfide-isomerase 5-2"/>
    <property type="match status" value="1"/>
</dbReference>
<dbReference type="NCBIfam" id="TIGR01126">
    <property type="entry name" value="pdi_dom"/>
    <property type="match status" value="1"/>
</dbReference>
<dbReference type="OrthoDB" id="427280at2759"/>
<evidence type="ECO:0000256" key="3">
    <source>
        <dbReference type="ARBA" id="ARBA00006347"/>
    </source>
</evidence>
<evidence type="ECO:0000256" key="1">
    <source>
        <dbReference type="ARBA" id="ARBA00001182"/>
    </source>
</evidence>
<dbReference type="GO" id="GO:0034976">
    <property type="term" value="P:response to endoplasmic reticulum stress"/>
    <property type="evidence" value="ECO:0007669"/>
    <property type="project" value="TreeGrafter"/>
</dbReference>
<protein>
    <recommendedName>
        <fullName evidence="4">protein disulfide-isomerase</fullName>
        <ecNumber evidence="4">5.3.4.1</ecNumber>
    </recommendedName>
</protein>
<comment type="subcellular location">
    <subcellularLocation>
        <location evidence="2">Endoplasmic reticulum lumen</location>
    </subcellularLocation>
</comment>
<dbReference type="EC" id="5.3.4.1" evidence="4"/>
<reference evidence="12" key="2">
    <citation type="submission" date="2022-10" db="EMBL/GenBank/DDBJ databases">
        <authorList>
            <consortium name="ENA_rothamsted_submissions"/>
            <consortium name="culmorum"/>
            <person name="King R."/>
        </authorList>
    </citation>
    <scope>NUCLEOTIDE SEQUENCE</scope>
</reference>
<accession>A0A9P0GV71</accession>
<proteinExistence type="inferred from homology"/>
<keyword evidence="9" id="KW-0676">Redox-active center</keyword>
<evidence type="ECO:0000313" key="12">
    <source>
        <dbReference type="EMBL" id="CAH1159934.1"/>
    </source>
</evidence>
<dbReference type="PANTHER" id="PTHR18929">
    <property type="entry name" value="PROTEIN DISULFIDE ISOMERASE"/>
    <property type="match status" value="1"/>
</dbReference>
<feature type="domain" description="Thioredoxin" evidence="11">
    <location>
        <begin position="12"/>
        <end position="129"/>
    </location>
</feature>
<keyword evidence="13" id="KW-1185">Reference proteome</keyword>
<evidence type="ECO:0000256" key="8">
    <source>
        <dbReference type="ARBA" id="ARBA00023235"/>
    </source>
</evidence>
<evidence type="ECO:0000256" key="9">
    <source>
        <dbReference type="ARBA" id="ARBA00023284"/>
    </source>
</evidence>
<dbReference type="CDD" id="cd02961">
    <property type="entry name" value="PDI_a_family"/>
    <property type="match status" value="1"/>
</dbReference>
<comment type="similarity">
    <text evidence="3">Belongs to the protein disulfide isomerase family.</text>
</comment>
<gene>
    <name evidence="12" type="ORF">PHAECO_LOCUS7525</name>
</gene>
<evidence type="ECO:0000313" key="13">
    <source>
        <dbReference type="Proteomes" id="UP001153737"/>
    </source>
</evidence>
<dbReference type="SUPFAM" id="SSF52833">
    <property type="entry name" value="Thioredoxin-like"/>
    <property type="match status" value="1"/>
</dbReference>
<comment type="catalytic activity">
    <reaction evidence="1">
        <text>Catalyzes the rearrangement of -S-S- bonds in proteins.</text>
        <dbReference type="EC" id="5.3.4.1"/>
    </reaction>
</comment>